<protein>
    <submittedName>
        <fullName evidence="2">Uncharacterized protein</fullName>
    </submittedName>
</protein>
<keyword evidence="3" id="KW-1185">Reference proteome</keyword>
<sequence>MDHLRGKNVTNPREETFENQEDLIYRHDSASCELSANHSCFSGLTCTCVAPTAPGGTNAGPSEPGPVLVTKDESRQDLGFRFKTQQKRQNSGSADRLHVTSDQSQVQVDSSANEQETREESGTSADQNVVDTFIDKLRSLQ</sequence>
<evidence type="ECO:0000313" key="3">
    <source>
        <dbReference type="Proteomes" id="UP001460270"/>
    </source>
</evidence>
<accession>A0AAW0NUE2</accession>
<feature type="compositionally biased region" description="Low complexity" evidence="1">
    <location>
        <begin position="101"/>
        <end position="111"/>
    </location>
</feature>
<comment type="caution">
    <text evidence="2">The sequence shown here is derived from an EMBL/GenBank/DDBJ whole genome shotgun (WGS) entry which is preliminary data.</text>
</comment>
<reference evidence="3" key="1">
    <citation type="submission" date="2024-04" db="EMBL/GenBank/DDBJ databases">
        <title>Salinicola lusitanus LLJ914,a marine bacterium isolated from the Okinawa Trough.</title>
        <authorList>
            <person name="Li J."/>
        </authorList>
    </citation>
    <scope>NUCLEOTIDE SEQUENCE [LARGE SCALE GENOMIC DNA]</scope>
</reference>
<evidence type="ECO:0000313" key="2">
    <source>
        <dbReference type="EMBL" id="KAK7909329.1"/>
    </source>
</evidence>
<dbReference type="EMBL" id="JBBPFD010000010">
    <property type="protein sequence ID" value="KAK7909329.1"/>
    <property type="molecule type" value="Genomic_DNA"/>
</dbReference>
<proteinExistence type="predicted"/>
<evidence type="ECO:0000256" key="1">
    <source>
        <dbReference type="SAM" id="MobiDB-lite"/>
    </source>
</evidence>
<gene>
    <name evidence="2" type="ORF">WMY93_014013</name>
</gene>
<dbReference type="Proteomes" id="UP001460270">
    <property type="component" value="Unassembled WGS sequence"/>
</dbReference>
<name>A0AAW0NUE2_9GOBI</name>
<feature type="region of interest" description="Disordered" evidence="1">
    <location>
        <begin position="82"/>
        <end position="130"/>
    </location>
</feature>
<dbReference type="AlphaFoldDB" id="A0AAW0NUE2"/>
<organism evidence="2 3">
    <name type="scientific">Mugilogobius chulae</name>
    <name type="common">yellowstripe goby</name>
    <dbReference type="NCBI Taxonomy" id="88201"/>
    <lineage>
        <taxon>Eukaryota</taxon>
        <taxon>Metazoa</taxon>
        <taxon>Chordata</taxon>
        <taxon>Craniata</taxon>
        <taxon>Vertebrata</taxon>
        <taxon>Euteleostomi</taxon>
        <taxon>Actinopterygii</taxon>
        <taxon>Neopterygii</taxon>
        <taxon>Teleostei</taxon>
        <taxon>Neoteleostei</taxon>
        <taxon>Acanthomorphata</taxon>
        <taxon>Gobiaria</taxon>
        <taxon>Gobiiformes</taxon>
        <taxon>Gobioidei</taxon>
        <taxon>Gobiidae</taxon>
        <taxon>Gobionellinae</taxon>
        <taxon>Mugilogobius</taxon>
    </lineage>
</organism>